<accession>A0A937ABX8</accession>
<dbReference type="EMBL" id="JAERQG010000001">
    <property type="protein sequence ID" value="MBL0763801.1"/>
    <property type="molecule type" value="Genomic_DNA"/>
</dbReference>
<evidence type="ECO:0000259" key="1">
    <source>
        <dbReference type="Pfam" id="PF08279"/>
    </source>
</evidence>
<proteinExistence type="predicted"/>
<evidence type="ECO:0000313" key="2">
    <source>
        <dbReference type="EMBL" id="MBL0763801.1"/>
    </source>
</evidence>
<feature type="domain" description="Helix-turn-helix type 11" evidence="1">
    <location>
        <begin position="9"/>
        <end position="56"/>
    </location>
</feature>
<protein>
    <submittedName>
        <fullName evidence="2">HTH domain-containing protein</fullName>
    </submittedName>
</protein>
<organism evidence="2 3">
    <name type="scientific">Marivirga atlantica</name>
    <dbReference type="NCBI Taxonomy" id="1548457"/>
    <lineage>
        <taxon>Bacteria</taxon>
        <taxon>Pseudomonadati</taxon>
        <taxon>Bacteroidota</taxon>
        <taxon>Cytophagia</taxon>
        <taxon>Cytophagales</taxon>
        <taxon>Marivirgaceae</taxon>
        <taxon>Marivirga</taxon>
    </lineage>
</organism>
<evidence type="ECO:0000313" key="3">
    <source>
        <dbReference type="Proteomes" id="UP000642920"/>
    </source>
</evidence>
<dbReference type="InterPro" id="IPR036390">
    <property type="entry name" value="WH_DNA-bd_sf"/>
</dbReference>
<comment type="caution">
    <text evidence="2">The sequence shown here is derived from an EMBL/GenBank/DDBJ whole genome shotgun (WGS) entry which is preliminary data.</text>
</comment>
<keyword evidence="3" id="KW-1185">Reference proteome</keyword>
<sequence>MNSLAYVKRINYLLEKIKKGSLHSPYQMTSQFNCSERTIRNMINELRNEGYNIRYSRKEKKYLLKN</sequence>
<dbReference type="RefSeq" id="WP_201916786.1">
    <property type="nucleotide sequence ID" value="NZ_JAERQG010000001.1"/>
</dbReference>
<gene>
    <name evidence="2" type="ORF">JKP34_00980</name>
</gene>
<dbReference type="AlphaFoldDB" id="A0A937ABX8"/>
<dbReference type="Proteomes" id="UP000642920">
    <property type="component" value="Unassembled WGS sequence"/>
</dbReference>
<reference evidence="2" key="1">
    <citation type="submission" date="2021-01" db="EMBL/GenBank/DDBJ databases">
        <title>Marivirga sp. nov., isolated from intertidal surface sediments.</title>
        <authorList>
            <person name="Zhang M."/>
        </authorList>
    </citation>
    <scope>NUCLEOTIDE SEQUENCE</scope>
    <source>
        <strain evidence="2">SM1354</strain>
    </source>
</reference>
<dbReference type="InterPro" id="IPR036388">
    <property type="entry name" value="WH-like_DNA-bd_sf"/>
</dbReference>
<dbReference type="Pfam" id="PF08279">
    <property type="entry name" value="HTH_11"/>
    <property type="match status" value="1"/>
</dbReference>
<name>A0A937ABX8_9BACT</name>
<dbReference type="InterPro" id="IPR013196">
    <property type="entry name" value="HTH_11"/>
</dbReference>
<dbReference type="Gene3D" id="1.10.10.10">
    <property type="entry name" value="Winged helix-like DNA-binding domain superfamily/Winged helix DNA-binding domain"/>
    <property type="match status" value="1"/>
</dbReference>
<dbReference type="SUPFAM" id="SSF46785">
    <property type="entry name" value="Winged helix' DNA-binding domain"/>
    <property type="match status" value="1"/>
</dbReference>